<evidence type="ECO:0000313" key="1">
    <source>
        <dbReference type="EMBL" id="CAG5110730.1"/>
    </source>
</evidence>
<organism evidence="1 2">
    <name type="scientific">Oikopleura dioica</name>
    <name type="common">Tunicate</name>
    <dbReference type="NCBI Taxonomy" id="34765"/>
    <lineage>
        <taxon>Eukaryota</taxon>
        <taxon>Metazoa</taxon>
        <taxon>Chordata</taxon>
        <taxon>Tunicata</taxon>
        <taxon>Appendicularia</taxon>
        <taxon>Copelata</taxon>
        <taxon>Oikopleuridae</taxon>
        <taxon>Oikopleura</taxon>
    </lineage>
</organism>
<sequence>MKLFALISCVFAYSRVNINTLESQQKRVLETRAPHPYEICRRLVQYEALGYQLPKEVNVFLNKCARKYGLERDEMAIRVSQYLSQRPHDEYY</sequence>
<evidence type="ECO:0000313" key="2">
    <source>
        <dbReference type="Proteomes" id="UP001158576"/>
    </source>
</evidence>
<name>A0ABN7T351_OIKDI</name>
<dbReference type="EMBL" id="OU015567">
    <property type="protein sequence ID" value="CAG5110730.1"/>
    <property type="molecule type" value="Genomic_DNA"/>
</dbReference>
<gene>
    <name evidence="1" type="ORF">OKIOD_LOCUS13868</name>
</gene>
<reference evidence="1 2" key="1">
    <citation type="submission" date="2021-04" db="EMBL/GenBank/DDBJ databases">
        <authorList>
            <person name="Bliznina A."/>
        </authorList>
    </citation>
    <scope>NUCLEOTIDE SEQUENCE [LARGE SCALE GENOMIC DNA]</scope>
</reference>
<keyword evidence="2" id="KW-1185">Reference proteome</keyword>
<accession>A0ABN7T351</accession>
<dbReference type="Proteomes" id="UP001158576">
    <property type="component" value="Chromosome 2"/>
</dbReference>
<protein>
    <submittedName>
        <fullName evidence="1">Oidioi.mRNA.OKI2018_I69.chr2.g5103.t1.cds</fullName>
    </submittedName>
</protein>
<proteinExistence type="predicted"/>